<sequence>MPPLYITGDIHLTLSARHRELGFAYGFHFFFIAEPAQHAQHAFGGGLGRLYHQGYYRKAQQVLGF</sequence>
<dbReference type="Proteomes" id="UP001570071">
    <property type="component" value="Unassembled WGS sequence"/>
</dbReference>
<evidence type="ECO:0000313" key="1">
    <source>
        <dbReference type="EMBL" id="MEZ8723140.1"/>
    </source>
</evidence>
<evidence type="ECO:0000313" key="2">
    <source>
        <dbReference type="Proteomes" id="UP001570071"/>
    </source>
</evidence>
<dbReference type="EMBL" id="JBFSSG010000053">
    <property type="protein sequence ID" value="MEZ8723140.1"/>
    <property type="molecule type" value="Genomic_DNA"/>
</dbReference>
<keyword evidence="2" id="KW-1185">Reference proteome</keyword>
<protein>
    <submittedName>
        <fullName evidence="1">Uncharacterized protein</fullName>
    </submittedName>
</protein>
<dbReference type="RefSeq" id="WP_372125225.1">
    <property type="nucleotide sequence ID" value="NZ_JBFSSG010000053.1"/>
</dbReference>
<name>A0ABV4N200_9VIBR</name>
<reference evidence="1 2" key="1">
    <citation type="journal article" date="2024" name="ISME J.">
        <title>Tailless and filamentous prophages are predominant in marine Vibrio.</title>
        <authorList>
            <person name="Steensen K."/>
            <person name="Seneca J."/>
            <person name="Bartlau N."/>
            <person name="Yu X.A."/>
            <person name="Hussain F.A."/>
            <person name="Polz M.F."/>
        </authorList>
    </citation>
    <scope>NUCLEOTIDE SEQUENCE [LARGE SCALE GENOMIC DNA]</scope>
    <source>
        <strain evidence="1 2">10N.239.312.F12</strain>
    </source>
</reference>
<comment type="caution">
    <text evidence="1">The sequence shown here is derived from an EMBL/GenBank/DDBJ whole genome shotgun (WGS) entry which is preliminary data.</text>
</comment>
<gene>
    <name evidence="1" type="ORF">AB6D66_18860</name>
</gene>
<accession>A0ABV4N200</accession>
<organism evidence="1 2">
    <name type="scientific">Vibrio pomeroyi</name>
    <dbReference type="NCBI Taxonomy" id="198832"/>
    <lineage>
        <taxon>Bacteria</taxon>
        <taxon>Pseudomonadati</taxon>
        <taxon>Pseudomonadota</taxon>
        <taxon>Gammaproteobacteria</taxon>
        <taxon>Vibrionales</taxon>
        <taxon>Vibrionaceae</taxon>
        <taxon>Vibrio</taxon>
    </lineage>
</organism>
<proteinExistence type="predicted"/>